<evidence type="ECO:0000313" key="2">
    <source>
        <dbReference type="Proteomes" id="UP000297540"/>
    </source>
</evidence>
<organism evidence="1 2">
    <name type="scientific">Mucilaginibacter psychrotolerans</name>
    <dbReference type="NCBI Taxonomy" id="1524096"/>
    <lineage>
        <taxon>Bacteria</taxon>
        <taxon>Pseudomonadati</taxon>
        <taxon>Bacteroidota</taxon>
        <taxon>Sphingobacteriia</taxon>
        <taxon>Sphingobacteriales</taxon>
        <taxon>Sphingobacteriaceae</taxon>
        <taxon>Mucilaginibacter</taxon>
    </lineage>
</organism>
<sequence length="198" mass="23114">MHDYLTRLGVPPELQAFFNAGHDLSFDYGDEREHFDEGFHIIPTTRHLWVAGNDSALEVIVSYSVMEAMAFLTINRVRYPKPEQLLFIAIGIRLHTEQSDWIRQRLRKRKFTLVFGSDLIGHITDIKFTAAIKNLPIRIAHENHQVLIYCQEQSRSFEDEYISLHQFRLAYGIRANIRTRKPTQSSSFLEQLKQDAPD</sequence>
<name>A0A4Y8SFH3_9SPHI</name>
<evidence type="ECO:0000313" key="1">
    <source>
        <dbReference type="EMBL" id="TFF37662.1"/>
    </source>
</evidence>
<reference evidence="1 2" key="1">
    <citation type="journal article" date="2017" name="Int. J. Syst. Evol. Microbiol.">
        <title>Mucilaginibacterpsychrotolerans sp. nov., isolated from peatlands.</title>
        <authorList>
            <person name="Deng Y."/>
            <person name="Shen L."/>
            <person name="Xu B."/>
            <person name="Liu Y."/>
            <person name="Gu Z."/>
            <person name="Liu H."/>
            <person name="Zhou Y."/>
        </authorList>
    </citation>
    <scope>NUCLEOTIDE SEQUENCE [LARGE SCALE GENOMIC DNA]</scope>
    <source>
        <strain evidence="1 2">NH7-4</strain>
    </source>
</reference>
<dbReference type="OrthoDB" id="796066at2"/>
<gene>
    <name evidence="1" type="ORF">E2R66_10865</name>
</gene>
<protein>
    <submittedName>
        <fullName evidence="1">Uncharacterized protein</fullName>
    </submittedName>
</protein>
<dbReference type="AlphaFoldDB" id="A0A4Y8SFH3"/>
<comment type="caution">
    <text evidence="1">The sequence shown here is derived from an EMBL/GenBank/DDBJ whole genome shotgun (WGS) entry which is preliminary data.</text>
</comment>
<accession>A0A4Y8SFH3</accession>
<dbReference type="RefSeq" id="WP_134737923.1">
    <property type="nucleotide sequence ID" value="NZ_SOZE01000009.1"/>
</dbReference>
<keyword evidence="2" id="KW-1185">Reference proteome</keyword>
<proteinExistence type="predicted"/>
<dbReference type="EMBL" id="SOZE01000009">
    <property type="protein sequence ID" value="TFF37662.1"/>
    <property type="molecule type" value="Genomic_DNA"/>
</dbReference>
<dbReference type="Proteomes" id="UP000297540">
    <property type="component" value="Unassembled WGS sequence"/>
</dbReference>